<dbReference type="AlphaFoldDB" id="A0A8X7T392"/>
<dbReference type="Proteomes" id="UP000078113">
    <property type="component" value="Unassembled WGS sequence"/>
</dbReference>
<sequence length="424" mass="47682">MIVPGFAQVSLTNRLGVQLTEHYHLGLLPGEQQEYHDDSKDTEERPPLVCFVEAAGGTKFQIQVQNLLKPQSQFKRELAAFVELDDNEYTALYRRQRGLGGRDLIKINKLLDESGNEREMMFNLITREDLTTSHPPVRPENSDEALKFDIENFRSGKVVVHVYENVRRRSQPKVKVPDPSKTQTESAGTSNDSGSSESDTAGRRKVDSPPPSDSHPVMPNVPEEHIKDVKRRRLRVGFAPLPEGDEAPSESTPTLAQAAGPTMANVKQSTSQQPPKKSKKHDNGWEWRWRHHYTFLFECCPREDLELRQIVPTRLDLDDTGSPPPEFIVSDEPTSFASDQEPAQVQGPTLTIVSQVKKEGSSAGADQSIHGLNALKVERERIKRELEEIDRRIHQQSAPVKSEHGDIKPDLAFNNTVKTAIELD</sequence>
<organism evidence="2 3">
    <name type="scientific">Tilletia walkeri</name>
    <dbReference type="NCBI Taxonomy" id="117179"/>
    <lineage>
        <taxon>Eukaryota</taxon>
        <taxon>Fungi</taxon>
        <taxon>Dikarya</taxon>
        <taxon>Basidiomycota</taxon>
        <taxon>Ustilaginomycotina</taxon>
        <taxon>Exobasidiomycetes</taxon>
        <taxon>Tilletiales</taxon>
        <taxon>Tilletiaceae</taxon>
        <taxon>Tilletia</taxon>
    </lineage>
</organism>
<keyword evidence="3" id="KW-1185">Reference proteome</keyword>
<gene>
    <name evidence="2" type="ORF">A4X09_0g6293</name>
</gene>
<evidence type="ECO:0000256" key="1">
    <source>
        <dbReference type="SAM" id="MobiDB-lite"/>
    </source>
</evidence>
<evidence type="ECO:0000313" key="2">
    <source>
        <dbReference type="EMBL" id="KAE8266058.1"/>
    </source>
</evidence>
<evidence type="ECO:0000313" key="3">
    <source>
        <dbReference type="Proteomes" id="UP000078113"/>
    </source>
</evidence>
<protein>
    <submittedName>
        <fullName evidence="2">Uncharacterized protein</fullName>
    </submittedName>
</protein>
<comment type="caution">
    <text evidence="2">The sequence shown here is derived from an EMBL/GenBank/DDBJ whole genome shotgun (WGS) entry which is preliminary data.</text>
</comment>
<feature type="compositionally biased region" description="Polar residues" evidence="1">
    <location>
        <begin position="180"/>
        <end position="199"/>
    </location>
</feature>
<feature type="region of interest" description="Disordered" evidence="1">
    <location>
        <begin position="169"/>
        <end position="282"/>
    </location>
</feature>
<name>A0A8X7T392_9BASI</name>
<accession>A0A8X7T392</accession>
<reference evidence="2" key="2">
    <citation type="journal article" date="2019" name="IMA Fungus">
        <title>Genome sequencing and comparison of five Tilletia species to identify candidate genes for the detection of regulated species infecting wheat.</title>
        <authorList>
            <person name="Nguyen H.D.T."/>
            <person name="Sultana T."/>
            <person name="Kesanakurti P."/>
            <person name="Hambleton S."/>
        </authorList>
    </citation>
    <scope>NUCLEOTIDE SEQUENCE</scope>
    <source>
        <strain evidence="2">DAOMC 236422</strain>
    </source>
</reference>
<reference evidence="2" key="1">
    <citation type="submission" date="2016-04" db="EMBL/GenBank/DDBJ databases">
        <authorList>
            <person name="Nguyen H.D."/>
            <person name="Samba Siva P."/>
            <person name="Cullis J."/>
            <person name="Levesque C.A."/>
            <person name="Hambleton S."/>
        </authorList>
    </citation>
    <scope>NUCLEOTIDE SEQUENCE</scope>
    <source>
        <strain evidence="2">DAOMC 236422</strain>
    </source>
</reference>
<dbReference type="EMBL" id="LWDG02000389">
    <property type="protein sequence ID" value="KAE8266058.1"/>
    <property type="molecule type" value="Genomic_DNA"/>
</dbReference>
<proteinExistence type="predicted"/>